<dbReference type="EMBL" id="BAAASL010000019">
    <property type="protein sequence ID" value="GAA2722027.1"/>
    <property type="molecule type" value="Genomic_DNA"/>
</dbReference>
<gene>
    <name evidence="1" type="ORF">GCM10010315_46230</name>
</gene>
<sequence length="113" mass="12345">MGANNTTPDAACPECTLVQDRYETGPGQHVLLEPRYEPPAHTIPASHRWITNPDRKATHTGDAELPAGTFCRISHSIVCPCNEEPSGPPVLKALWRYNSGLLAHFDPRAFEAG</sequence>
<dbReference type="RefSeq" id="WP_344437406.1">
    <property type="nucleotide sequence ID" value="NZ_BAAASL010000019.1"/>
</dbReference>
<dbReference type="Pfam" id="PF19561">
    <property type="entry name" value="DUF6083"/>
    <property type="match status" value="1"/>
</dbReference>
<organism evidence="1 2">
    <name type="scientific">Streptomyces luteosporeus</name>
    <dbReference type="NCBI Taxonomy" id="173856"/>
    <lineage>
        <taxon>Bacteria</taxon>
        <taxon>Bacillati</taxon>
        <taxon>Actinomycetota</taxon>
        <taxon>Actinomycetes</taxon>
        <taxon>Kitasatosporales</taxon>
        <taxon>Streptomycetaceae</taxon>
        <taxon>Streptomyces</taxon>
    </lineage>
</organism>
<protein>
    <submittedName>
        <fullName evidence="1">Uncharacterized protein</fullName>
    </submittedName>
</protein>
<evidence type="ECO:0000313" key="1">
    <source>
        <dbReference type="EMBL" id="GAA2722027.1"/>
    </source>
</evidence>
<accession>A0ABN3U0E8</accession>
<proteinExistence type="predicted"/>
<comment type="caution">
    <text evidence="1">The sequence shown here is derived from an EMBL/GenBank/DDBJ whole genome shotgun (WGS) entry which is preliminary data.</text>
</comment>
<dbReference type="InterPro" id="IPR045729">
    <property type="entry name" value="DUF6083"/>
</dbReference>
<dbReference type="Proteomes" id="UP001500886">
    <property type="component" value="Unassembled WGS sequence"/>
</dbReference>
<evidence type="ECO:0000313" key="2">
    <source>
        <dbReference type="Proteomes" id="UP001500886"/>
    </source>
</evidence>
<keyword evidence="2" id="KW-1185">Reference proteome</keyword>
<name>A0ABN3U0E8_9ACTN</name>
<reference evidence="1 2" key="1">
    <citation type="journal article" date="2019" name="Int. J. Syst. Evol. Microbiol.">
        <title>The Global Catalogue of Microorganisms (GCM) 10K type strain sequencing project: providing services to taxonomists for standard genome sequencing and annotation.</title>
        <authorList>
            <consortium name="The Broad Institute Genomics Platform"/>
            <consortium name="The Broad Institute Genome Sequencing Center for Infectious Disease"/>
            <person name="Wu L."/>
            <person name="Ma J."/>
        </authorList>
    </citation>
    <scope>NUCLEOTIDE SEQUENCE [LARGE SCALE GENOMIC DNA]</scope>
    <source>
        <strain evidence="1 2">JCM 4542</strain>
    </source>
</reference>